<name>A0ABU6ZF92_9FABA</name>
<gene>
    <name evidence="3" type="ORF">PIB30_046721</name>
</gene>
<dbReference type="EMBL" id="JASCZI010272154">
    <property type="protein sequence ID" value="MED6220634.1"/>
    <property type="molecule type" value="Genomic_DNA"/>
</dbReference>
<keyword evidence="4" id="KW-1185">Reference proteome</keyword>
<reference evidence="3 4" key="1">
    <citation type="journal article" date="2023" name="Plants (Basel)">
        <title>Bridging the Gap: Combining Genomics and Transcriptomics Approaches to Understand Stylosanthes scabra, an Orphan Legume from the Brazilian Caatinga.</title>
        <authorList>
            <person name="Ferreira-Neto J.R.C."/>
            <person name="da Silva M.D."/>
            <person name="Binneck E."/>
            <person name="de Melo N.F."/>
            <person name="da Silva R.H."/>
            <person name="de Melo A.L.T.M."/>
            <person name="Pandolfi V."/>
            <person name="Bustamante F.O."/>
            <person name="Brasileiro-Vidal A.C."/>
            <person name="Benko-Iseppon A.M."/>
        </authorList>
    </citation>
    <scope>NUCLEOTIDE SEQUENCE [LARGE SCALE GENOMIC DNA]</scope>
    <source>
        <tissue evidence="3">Leaves</tissue>
    </source>
</reference>
<accession>A0ABU6ZF92</accession>
<proteinExistence type="predicted"/>
<evidence type="ECO:0000313" key="3">
    <source>
        <dbReference type="EMBL" id="MED6220634.1"/>
    </source>
</evidence>
<feature type="signal peptide" evidence="2">
    <location>
        <begin position="1"/>
        <end position="27"/>
    </location>
</feature>
<feature type="region of interest" description="Disordered" evidence="1">
    <location>
        <begin position="33"/>
        <end position="91"/>
    </location>
</feature>
<dbReference type="InterPro" id="IPR049306">
    <property type="entry name" value="GLV1-2"/>
</dbReference>
<feature type="chain" id="PRO_5046316270" evidence="2">
    <location>
        <begin position="28"/>
        <end position="91"/>
    </location>
</feature>
<sequence>MAGVQKKNCTLIVVFILLCFITLQARARTLKERNNMGSGTTTTDANTGHDDVINHHGDDKFKPKEDEGNGSSGEVFAMDYTPASRKPPIHN</sequence>
<evidence type="ECO:0000313" key="4">
    <source>
        <dbReference type="Proteomes" id="UP001341840"/>
    </source>
</evidence>
<organism evidence="3 4">
    <name type="scientific">Stylosanthes scabra</name>
    <dbReference type="NCBI Taxonomy" id="79078"/>
    <lineage>
        <taxon>Eukaryota</taxon>
        <taxon>Viridiplantae</taxon>
        <taxon>Streptophyta</taxon>
        <taxon>Embryophyta</taxon>
        <taxon>Tracheophyta</taxon>
        <taxon>Spermatophyta</taxon>
        <taxon>Magnoliopsida</taxon>
        <taxon>eudicotyledons</taxon>
        <taxon>Gunneridae</taxon>
        <taxon>Pentapetalae</taxon>
        <taxon>rosids</taxon>
        <taxon>fabids</taxon>
        <taxon>Fabales</taxon>
        <taxon>Fabaceae</taxon>
        <taxon>Papilionoideae</taxon>
        <taxon>50 kb inversion clade</taxon>
        <taxon>dalbergioids sensu lato</taxon>
        <taxon>Dalbergieae</taxon>
        <taxon>Pterocarpus clade</taxon>
        <taxon>Stylosanthes</taxon>
    </lineage>
</organism>
<protein>
    <submittedName>
        <fullName evidence="3">Uncharacterized protein</fullName>
    </submittedName>
</protein>
<comment type="caution">
    <text evidence="3">The sequence shown here is derived from an EMBL/GenBank/DDBJ whole genome shotgun (WGS) entry which is preliminary data.</text>
</comment>
<evidence type="ECO:0000256" key="2">
    <source>
        <dbReference type="SAM" id="SignalP"/>
    </source>
</evidence>
<dbReference type="Proteomes" id="UP001341840">
    <property type="component" value="Unassembled WGS sequence"/>
</dbReference>
<evidence type="ECO:0000256" key="1">
    <source>
        <dbReference type="SAM" id="MobiDB-lite"/>
    </source>
</evidence>
<keyword evidence="2" id="KW-0732">Signal</keyword>
<feature type="compositionally biased region" description="Basic and acidic residues" evidence="1">
    <location>
        <begin position="47"/>
        <end position="67"/>
    </location>
</feature>
<dbReference type="Pfam" id="PF21529">
    <property type="entry name" value="GLV1-2"/>
    <property type="match status" value="1"/>
</dbReference>
<feature type="compositionally biased region" description="Polar residues" evidence="1">
    <location>
        <begin position="35"/>
        <end position="46"/>
    </location>
</feature>